<evidence type="ECO:0000256" key="4">
    <source>
        <dbReference type="SAM" id="MobiDB-lite"/>
    </source>
</evidence>
<dbReference type="InterPro" id="IPR033443">
    <property type="entry name" value="PROP1-like_PPR_dom"/>
</dbReference>
<feature type="repeat" description="PPR" evidence="3">
    <location>
        <begin position="1064"/>
        <end position="1098"/>
    </location>
</feature>
<gene>
    <name evidence="7" type="ORF">Tsubulata_006090</name>
</gene>
<organism evidence="7 8">
    <name type="scientific">Turnera subulata</name>
    <dbReference type="NCBI Taxonomy" id="218843"/>
    <lineage>
        <taxon>Eukaryota</taxon>
        <taxon>Viridiplantae</taxon>
        <taxon>Streptophyta</taxon>
        <taxon>Embryophyta</taxon>
        <taxon>Tracheophyta</taxon>
        <taxon>Spermatophyta</taxon>
        <taxon>Magnoliopsida</taxon>
        <taxon>eudicotyledons</taxon>
        <taxon>Gunneridae</taxon>
        <taxon>Pentapetalae</taxon>
        <taxon>rosids</taxon>
        <taxon>fabids</taxon>
        <taxon>Malpighiales</taxon>
        <taxon>Passifloraceae</taxon>
        <taxon>Turnera</taxon>
    </lineage>
</organism>
<dbReference type="EMBL" id="JAKUCV010005454">
    <property type="protein sequence ID" value="KAJ4831093.1"/>
    <property type="molecule type" value="Genomic_DNA"/>
</dbReference>
<dbReference type="SUPFAM" id="SSF48452">
    <property type="entry name" value="TPR-like"/>
    <property type="match status" value="1"/>
</dbReference>
<evidence type="ECO:0000313" key="8">
    <source>
        <dbReference type="Proteomes" id="UP001141552"/>
    </source>
</evidence>
<feature type="repeat" description="PPR" evidence="3">
    <location>
        <begin position="342"/>
        <end position="376"/>
    </location>
</feature>
<feature type="region of interest" description="Disordered" evidence="4">
    <location>
        <begin position="73"/>
        <end position="110"/>
    </location>
</feature>
<accession>A0A9Q0FGK6</accession>
<dbReference type="PANTHER" id="PTHR47447:SF26">
    <property type="entry name" value="CHLOROPLAST RNA SPLICING4"/>
    <property type="match status" value="1"/>
</dbReference>
<feature type="non-terminal residue" evidence="7">
    <location>
        <position position="1"/>
    </location>
</feature>
<evidence type="ECO:0000259" key="5">
    <source>
        <dbReference type="Pfam" id="PF17177"/>
    </source>
</evidence>
<feature type="domain" description="PROP1-like PPR" evidence="5">
    <location>
        <begin position="943"/>
        <end position="1071"/>
    </location>
</feature>
<dbReference type="OrthoDB" id="185373at2759"/>
<dbReference type="InterPro" id="IPR011990">
    <property type="entry name" value="TPR-like_helical_dom_sf"/>
</dbReference>
<dbReference type="InterPro" id="IPR002885">
    <property type="entry name" value="PPR_rpt"/>
</dbReference>
<comment type="caution">
    <text evidence="7">The sequence shown here is derived from an EMBL/GenBank/DDBJ whole genome shotgun (WGS) entry which is preliminary data.</text>
</comment>
<evidence type="ECO:0000259" key="6">
    <source>
        <dbReference type="Pfam" id="PF23276"/>
    </source>
</evidence>
<dbReference type="Pfam" id="PF13812">
    <property type="entry name" value="PPR_3"/>
    <property type="match status" value="1"/>
</dbReference>
<feature type="repeat" description="PPR" evidence="3">
    <location>
        <begin position="994"/>
        <end position="1028"/>
    </location>
</feature>
<feature type="domain" description="Pentatricopeptide repeat-containing protein-mitochondrial" evidence="6">
    <location>
        <begin position="777"/>
        <end position="890"/>
    </location>
</feature>
<dbReference type="Proteomes" id="UP001141552">
    <property type="component" value="Unassembled WGS sequence"/>
</dbReference>
<dbReference type="PROSITE" id="PS51375">
    <property type="entry name" value="PPR"/>
    <property type="match status" value="17"/>
</dbReference>
<feature type="repeat" description="PPR" evidence="3">
    <location>
        <begin position="231"/>
        <end position="265"/>
    </location>
</feature>
<dbReference type="InterPro" id="IPR057027">
    <property type="entry name" value="TPR_mt"/>
</dbReference>
<dbReference type="NCBIfam" id="TIGR00756">
    <property type="entry name" value="PPR"/>
    <property type="match status" value="13"/>
</dbReference>
<dbReference type="Gene3D" id="1.25.40.10">
    <property type="entry name" value="Tetratricopeptide repeat domain"/>
    <property type="match status" value="7"/>
</dbReference>
<proteinExistence type="inferred from homology"/>
<feature type="repeat" description="PPR" evidence="3">
    <location>
        <begin position="959"/>
        <end position="993"/>
    </location>
</feature>
<evidence type="ECO:0000256" key="2">
    <source>
        <dbReference type="ARBA" id="ARBA00022737"/>
    </source>
</evidence>
<feature type="region of interest" description="Disordered" evidence="4">
    <location>
        <begin position="1"/>
        <end position="35"/>
    </location>
</feature>
<reference evidence="7" key="1">
    <citation type="submission" date="2022-02" db="EMBL/GenBank/DDBJ databases">
        <authorList>
            <person name="Henning P.M."/>
            <person name="McCubbin A.G."/>
            <person name="Shore J.S."/>
        </authorList>
    </citation>
    <scope>NUCLEOTIDE SEQUENCE</scope>
    <source>
        <strain evidence="7">F60SS</strain>
        <tissue evidence="7">Leaves</tissue>
    </source>
</reference>
<feature type="repeat" description="PPR" evidence="3">
    <location>
        <begin position="412"/>
        <end position="442"/>
    </location>
</feature>
<evidence type="ECO:0000256" key="1">
    <source>
        <dbReference type="ARBA" id="ARBA00007626"/>
    </source>
</evidence>
<feature type="repeat" description="PPR" evidence="3">
    <location>
        <begin position="483"/>
        <end position="517"/>
    </location>
</feature>
<dbReference type="Pfam" id="PF13041">
    <property type="entry name" value="PPR_2"/>
    <property type="match status" value="2"/>
</dbReference>
<dbReference type="Pfam" id="PF01535">
    <property type="entry name" value="PPR"/>
    <property type="match status" value="4"/>
</dbReference>
<sequence length="1415" mass="159563">MDYHSHSSSISNSTSSGTTALDQHQQPSVKFTYTRASPSVRWPHLKLSDIYLPSPPPPPPAPSSVVNPHVTDEEASNLIQEEGEKEEVEMQSGTELESEEERLRRRSRTQVKKMNKLALRRAQDWRERVGHVAQRILSLKGEGVSVEDVLADYSGRVHLTPTDYCFLVKHIGQENWERALQLYRWVNSCPWYSPNPRMVSAILAVLGKARRESLAAEIFARATLDTAVATTVQVYNAMMGVYARSANFRKVQQVFDLMRERRCEPDLVSFNTLINARFKAPGDADPITPDFASRLLDDVRKSGLSPDIITYNTLISACSRASNLEEAVKVFQDMEAHHCQPDLWTYNTMISVYGRCGLAAQAEQLFEQLEAKGFSPDAITYNSLLYAFARQGDVDKVKEIGDRMVSMGFARNEMTYNTIIDMYGKQGQHSLALQLYRDMKSSSGFNPDEVTYTILIDCLGKANKMAEAASVMSEMLAAGVRPALRTYSALICGYAKAGNSVEAERAFDCMRGSGIIPDRRAYSVMVDIFLRANESVKALRLYREMVHGGITPDLGLYQGILQKLGYENKMEDIEIIVRDMEELCGMKPEAISSILVKGKCYDGAAKMLRKAISNSSEIDHKVLLPILSSFSSSGRHTEALDLLQFFKQHAQGSNQIVTEALITVLCKTHRLDDALREYNNTQKFLSSGSCTMYESLIECCERDELVTEASQIFSDMRFYGLRPSESAYQSMAHLFCKIGFPETAHHLIDLARTEGTVLSDVSILVDVIENYGKLNLWKKAEAMVSDLRQTHTTLDRKVWNALIKAYAASGCYEQARAVFNKMMRDGPFPTLDSVNGLLQALIADGRLDELYVLIQELQDMGFKISKCSITLMIEAFARTGNIFEVKKLYHGMRAAGYLPTMHLYRVRDAEAMVSEMEETGFKPDISIWNSMLRLYVAIEDYGKSTQIYQRIKEDGLEADEDTYNSIIVLFCKDYRPEEGMSMMHEMRRHGLEPKLDTYKSLIAALGKQHLVELAETLFEDLLSKGFKLDRSFYHLMMKFFRNSGDHSKAQNLLGMMKDAGVEPTAATMHLLMVSYGSSGKPEEAAKVLSDLKETGVNLSTLPYSSVIDAYLRAGDYSAGIQKLIEMQKEGVVPDYRIWTCFIRAASLCRQTSEAITLLTSLQDVGFNLPIRLLMEKSESLISDVNQCLEVLETKEDDAAFNFVNALEDLLWAFELRATASWIFQLAIKRKIYRHDIFKVADKDWRADFRKLSGGAALDASLEGYPESPKFVVLVTGMAEYNMVSLNGTLRACLLEMGSPFLPCRKRSGWLVAKAHSLRMWLKDSPFCLDLELKNASSLPVCNSMQLIEGCFIRSDLVPAYKEITEKLGFVRPQMFAKLALLSDEKRELAIRTYIEHGRAKEERIKSMYALKRKKK</sequence>
<feature type="domain" description="Pentatricopeptide repeat-containing protein-mitochondrial" evidence="6">
    <location>
        <begin position="1077"/>
        <end position="1173"/>
    </location>
</feature>
<evidence type="ECO:0000313" key="7">
    <source>
        <dbReference type="EMBL" id="KAJ4831093.1"/>
    </source>
</evidence>
<name>A0A9Q0FGK6_9ROSI</name>
<dbReference type="Pfam" id="PF17177">
    <property type="entry name" value="PPR_long"/>
    <property type="match status" value="1"/>
</dbReference>
<protein>
    <recommendedName>
        <fullName evidence="9">Pentacotripeptide-repeat region of PRORP domain-containing protein</fullName>
    </recommendedName>
</protein>
<keyword evidence="2" id="KW-0677">Repeat</keyword>
<dbReference type="PANTHER" id="PTHR47447">
    <property type="entry name" value="OS03G0856100 PROTEIN"/>
    <property type="match status" value="1"/>
</dbReference>
<feature type="repeat" description="PPR" evidence="3">
    <location>
        <begin position="1029"/>
        <end position="1063"/>
    </location>
</feature>
<feature type="compositionally biased region" description="Polar residues" evidence="4">
    <location>
        <begin position="20"/>
        <end position="35"/>
    </location>
</feature>
<comment type="similarity">
    <text evidence="1">Belongs to the PPR family. P subfamily.</text>
</comment>
<feature type="repeat" description="PPR" evidence="3">
    <location>
        <begin position="689"/>
        <end position="723"/>
    </location>
</feature>
<reference evidence="7" key="2">
    <citation type="journal article" date="2023" name="Plants (Basel)">
        <title>Annotation of the Turnera subulata (Passifloraceae) Draft Genome Reveals the S-Locus Evolved after the Divergence of Turneroideae from Passifloroideae in a Stepwise Manner.</title>
        <authorList>
            <person name="Henning P.M."/>
            <person name="Roalson E.H."/>
            <person name="Mir W."/>
            <person name="McCubbin A.G."/>
            <person name="Shore J.S."/>
        </authorList>
    </citation>
    <scope>NUCLEOTIDE SEQUENCE</scope>
    <source>
        <strain evidence="7">F60SS</strain>
    </source>
</reference>
<dbReference type="Pfam" id="PF23276">
    <property type="entry name" value="TPR_24"/>
    <property type="match status" value="2"/>
</dbReference>
<keyword evidence="8" id="KW-1185">Reference proteome</keyword>
<feature type="repeat" description="PPR" evidence="3">
    <location>
        <begin position="377"/>
        <end position="411"/>
    </location>
</feature>
<feature type="repeat" description="PPR" evidence="3">
    <location>
        <begin position="795"/>
        <end position="829"/>
    </location>
</feature>
<feature type="repeat" description="PPR" evidence="3">
    <location>
        <begin position="307"/>
        <end position="341"/>
    </location>
</feature>
<feature type="compositionally biased region" description="Low complexity" evidence="4">
    <location>
        <begin position="1"/>
        <end position="19"/>
    </location>
</feature>
<feature type="repeat" description="PPR" evidence="3">
    <location>
        <begin position="1099"/>
        <end position="1133"/>
    </location>
</feature>
<feature type="repeat" description="PPR" evidence="3">
    <location>
        <begin position="518"/>
        <end position="552"/>
    </location>
</feature>
<feature type="repeat" description="PPR" evidence="3">
    <location>
        <begin position="865"/>
        <end position="899"/>
    </location>
</feature>
<evidence type="ECO:0008006" key="9">
    <source>
        <dbReference type="Google" id="ProtNLM"/>
    </source>
</evidence>
<feature type="repeat" description="PPR" evidence="3">
    <location>
        <begin position="448"/>
        <end position="482"/>
    </location>
</feature>
<evidence type="ECO:0000256" key="3">
    <source>
        <dbReference type="PROSITE-ProRule" id="PRU00708"/>
    </source>
</evidence>
<feature type="repeat" description="PPR" evidence="3">
    <location>
        <begin position="924"/>
        <end position="958"/>
    </location>
</feature>